<name>A0A917IW23_9BACT</name>
<dbReference type="InterPro" id="IPR050191">
    <property type="entry name" value="ATP-dep_DNA_ligase"/>
</dbReference>
<dbReference type="CDD" id="cd07971">
    <property type="entry name" value="OBF_DNA_ligase_LigD"/>
    <property type="match status" value="1"/>
</dbReference>
<comment type="catalytic activity">
    <reaction evidence="4">
        <text>ATP + (deoxyribonucleotide)n-3'-hydroxyl + 5'-phospho-(deoxyribonucleotide)m = (deoxyribonucleotide)n+m + AMP + diphosphate.</text>
        <dbReference type="EC" id="6.5.1.1"/>
    </reaction>
</comment>
<dbReference type="GO" id="GO:0006310">
    <property type="term" value="P:DNA recombination"/>
    <property type="evidence" value="ECO:0007669"/>
    <property type="project" value="InterPro"/>
</dbReference>
<dbReference type="GO" id="GO:0005524">
    <property type="term" value="F:ATP binding"/>
    <property type="evidence" value="ECO:0007669"/>
    <property type="project" value="InterPro"/>
</dbReference>
<dbReference type="Proteomes" id="UP000627292">
    <property type="component" value="Unassembled WGS sequence"/>
</dbReference>
<feature type="compositionally biased region" description="Basic residues" evidence="5">
    <location>
        <begin position="324"/>
        <end position="333"/>
    </location>
</feature>
<dbReference type="InterPro" id="IPR012340">
    <property type="entry name" value="NA-bd_OB-fold"/>
</dbReference>
<dbReference type="PANTHER" id="PTHR45674">
    <property type="entry name" value="DNA LIGASE 1/3 FAMILY MEMBER"/>
    <property type="match status" value="1"/>
</dbReference>
<dbReference type="NCBIfam" id="TIGR02779">
    <property type="entry name" value="NHEJ_ligase_lig"/>
    <property type="match status" value="1"/>
</dbReference>
<dbReference type="CDD" id="cd07906">
    <property type="entry name" value="Adenylation_DNA_ligase_LigD_LigC"/>
    <property type="match status" value="1"/>
</dbReference>
<dbReference type="Pfam" id="PF01068">
    <property type="entry name" value="DNA_ligase_A_M"/>
    <property type="match status" value="1"/>
</dbReference>
<evidence type="ECO:0000256" key="3">
    <source>
        <dbReference type="ARBA" id="ARBA00022598"/>
    </source>
</evidence>
<proteinExistence type="inferred from homology"/>
<organism evidence="7 8">
    <name type="scientific">Filimonas zeae</name>
    <dbReference type="NCBI Taxonomy" id="1737353"/>
    <lineage>
        <taxon>Bacteria</taxon>
        <taxon>Pseudomonadati</taxon>
        <taxon>Bacteroidota</taxon>
        <taxon>Chitinophagia</taxon>
        <taxon>Chitinophagales</taxon>
        <taxon>Chitinophagaceae</taxon>
        <taxon>Filimonas</taxon>
    </lineage>
</organism>
<evidence type="ECO:0000259" key="6">
    <source>
        <dbReference type="PROSITE" id="PS50160"/>
    </source>
</evidence>
<evidence type="ECO:0000256" key="5">
    <source>
        <dbReference type="SAM" id="MobiDB-lite"/>
    </source>
</evidence>
<feature type="region of interest" description="Disordered" evidence="5">
    <location>
        <begin position="321"/>
        <end position="359"/>
    </location>
</feature>
<keyword evidence="8" id="KW-1185">Reference proteome</keyword>
<dbReference type="PROSITE" id="PS50160">
    <property type="entry name" value="DNA_LIGASE_A3"/>
    <property type="match status" value="1"/>
</dbReference>
<dbReference type="AlphaFoldDB" id="A0A917IW23"/>
<evidence type="ECO:0000313" key="8">
    <source>
        <dbReference type="Proteomes" id="UP000627292"/>
    </source>
</evidence>
<dbReference type="EMBL" id="BMIB01000002">
    <property type="protein sequence ID" value="GGH64387.1"/>
    <property type="molecule type" value="Genomic_DNA"/>
</dbReference>
<evidence type="ECO:0000256" key="4">
    <source>
        <dbReference type="ARBA" id="ARBA00034003"/>
    </source>
</evidence>
<dbReference type="GO" id="GO:0006281">
    <property type="term" value="P:DNA repair"/>
    <property type="evidence" value="ECO:0007669"/>
    <property type="project" value="InterPro"/>
</dbReference>
<dbReference type="InterPro" id="IPR012309">
    <property type="entry name" value="DNA_ligase_ATP-dep_C"/>
</dbReference>
<dbReference type="Gene3D" id="3.30.470.30">
    <property type="entry name" value="DNA ligase/mRNA capping enzyme"/>
    <property type="match status" value="1"/>
</dbReference>
<feature type="domain" description="ATP-dependent DNA ligase family profile" evidence="6">
    <location>
        <begin position="93"/>
        <end position="227"/>
    </location>
</feature>
<reference evidence="7" key="2">
    <citation type="submission" date="2020-09" db="EMBL/GenBank/DDBJ databases">
        <authorList>
            <person name="Sun Q."/>
            <person name="Zhou Y."/>
        </authorList>
    </citation>
    <scope>NUCLEOTIDE SEQUENCE</scope>
    <source>
        <strain evidence="7">CGMCC 1.15290</strain>
    </source>
</reference>
<evidence type="ECO:0000313" key="7">
    <source>
        <dbReference type="EMBL" id="GGH64387.1"/>
    </source>
</evidence>
<sequence>MPDKIEPMLCTLTREPVNDPGYLYEIKWDGYRIISYKTGKNITMQSRSGLDYTAKYPPVQRALRKLSIDCIIDGEVVVFNEEGMPDFDALQRFNGQESGITYVVFDLLWLDGENLMEKPLTDRKAALKKLVDGKEGFLFSESFDDGLALYQEMLDRNLEGIVAKKRDSLYEPGARNYHWLKTPTMKRQEFVIGGWAESDKSRAFRSLLFGAYNNGELEWIGRSGGGYKEAEMPGILKKLKALETGESPFVNKVLDTKGAVIHWVKPQLVANFSFATWTKSGRIRKPATFLGFRKDKKAKDVVREIARKTDEVARVLSEAPAKVTGKKTVRKKKITENRNSGESADPYGKHTGKKRITTS</sequence>
<comment type="caution">
    <text evidence="7">The sequence shown here is derived from an EMBL/GenBank/DDBJ whole genome shotgun (WGS) entry which is preliminary data.</text>
</comment>
<dbReference type="PANTHER" id="PTHR45674:SF4">
    <property type="entry name" value="DNA LIGASE 1"/>
    <property type="match status" value="1"/>
</dbReference>
<dbReference type="EC" id="6.5.1.1" evidence="2"/>
<dbReference type="SUPFAM" id="SSF56091">
    <property type="entry name" value="DNA ligase/mRNA capping enzyme, catalytic domain"/>
    <property type="match status" value="1"/>
</dbReference>
<comment type="similarity">
    <text evidence="1">Belongs to the ATP-dependent DNA ligase family.</text>
</comment>
<keyword evidence="3" id="KW-0436">Ligase</keyword>
<gene>
    <name evidence="7" type="ORF">GCM10011379_16380</name>
</gene>
<protein>
    <recommendedName>
        <fullName evidence="2">DNA ligase (ATP)</fullName>
        <ecNumber evidence="2">6.5.1.1</ecNumber>
    </recommendedName>
</protein>
<dbReference type="SUPFAM" id="SSF50249">
    <property type="entry name" value="Nucleic acid-binding proteins"/>
    <property type="match status" value="1"/>
</dbReference>
<dbReference type="Pfam" id="PF04679">
    <property type="entry name" value="DNA_ligase_A_C"/>
    <property type="match status" value="1"/>
</dbReference>
<dbReference type="InterPro" id="IPR014146">
    <property type="entry name" value="LigD_ligase_dom"/>
</dbReference>
<feature type="compositionally biased region" description="Basic residues" evidence="5">
    <location>
        <begin position="350"/>
        <end position="359"/>
    </location>
</feature>
<dbReference type="Gene3D" id="2.40.50.140">
    <property type="entry name" value="Nucleic acid-binding proteins"/>
    <property type="match status" value="1"/>
</dbReference>
<evidence type="ECO:0000256" key="2">
    <source>
        <dbReference type="ARBA" id="ARBA00012727"/>
    </source>
</evidence>
<dbReference type="GO" id="GO:0003910">
    <property type="term" value="F:DNA ligase (ATP) activity"/>
    <property type="evidence" value="ECO:0007669"/>
    <property type="project" value="UniProtKB-EC"/>
</dbReference>
<dbReference type="InterPro" id="IPR012310">
    <property type="entry name" value="DNA_ligase_ATP-dep_cent"/>
</dbReference>
<accession>A0A917IW23</accession>
<evidence type="ECO:0000256" key="1">
    <source>
        <dbReference type="ARBA" id="ARBA00007572"/>
    </source>
</evidence>
<reference evidence="7" key="1">
    <citation type="journal article" date="2014" name="Int. J. Syst. Evol. Microbiol.">
        <title>Complete genome sequence of Corynebacterium casei LMG S-19264T (=DSM 44701T), isolated from a smear-ripened cheese.</title>
        <authorList>
            <consortium name="US DOE Joint Genome Institute (JGI-PGF)"/>
            <person name="Walter F."/>
            <person name="Albersmeier A."/>
            <person name="Kalinowski J."/>
            <person name="Ruckert C."/>
        </authorList>
    </citation>
    <scope>NUCLEOTIDE SEQUENCE</scope>
    <source>
        <strain evidence="7">CGMCC 1.15290</strain>
    </source>
</reference>
<dbReference type="Gene3D" id="3.30.1490.70">
    <property type="match status" value="1"/>
</dbReference>